<evidence type="ECO:0000256" key="1">
    <source>
        <dbReference type="SAM" id="Phobius"/>
    </source>
</evidence>
<dbReference type="EMBL" id="ML732384">
    <property type="protein sequence ID" value="KAB8068580.1"/>
    <property type="molecule type" value="Genomic_DNA"/>
</dbReference>
<evidence type="ECO:0000313" key="2">
    <source>
        <dbReference type="EMBL" id="KAB8068580.1"/>
    </source>
</evidence>
<feature type="transmembrane region" description="Helical" evidence="1">
    <location>
        <begin position="28"/>
        <end position="54"/>
    </location>
</feature>
<protein>
    <submittedName>
        <fullName evidence="2">Uncharacterized protein</fullName>
    </submittedName>
</protein>
<reference evidence="2 3" key="1">
    <citation type="submission" date="2019-04" db="EMBL/GenBank/DDBJ databases">
        <title>Friends and foes A comparative genomics study of 23 Aspergillus species from section Flavi.</title>
        <authorList>
            <consortium name="DOE Joint Genome Institute"/>
            <person name="Kjaerbolling I."/>
            <person name="Vesth T."/>
            <person name="Frisvad J.C."/>
            <person name="Nybo J.L."/>
            <person name="Theobald S."/>
            <person name="Kildgaard S."/>
            <person name="Isbrandt T."/>
            <person name="Kuo A."/>
            <person name="Sato A."/>
            <person name="Lyhne E.K."/>
            <person name="Kogle M.E."/>
            <person name="Wiebenga A."/>
            <person name="Kun R.S."/>
            <person name="Lubbers R.J."/>
            <person name="Makela M.R."/>
            <person name="Barry K."/>
            <person name="Chovatia M."/>
            <person name="Clum A."/>
            <person name="Daum C."/>
            <person name="Haridas S."/>
            <person name="He G."/>
            <person name="LaButti K."/>
            <person name="Lipzen A."/>
            <person name="Mondo S."/>
            <person name="Riley R."/>
            <person name="Salamov A."/>
            <person name="Simmons B.A."/>
            <person name="Magnuson J.K."/>
            <person name="Henrissat B."/>
            <person name="Mortensen U.H."/>
            <person name="Larsen T.O."/>
            <person name="Devries R.P."/>
            <person name="Grigoriev I.V."/>
            <person name="Machida M."/>
            <person name="Baker S.E."/>
            <person name="Andersen M.R."/>
        </authorList>
    </citation>
    <scope>NUCLEOTIDE SEQUENCE [LARGE SCALE GENOMIC DNA]</scope>
    <source>
        <strain evidence="2 3">CBS 151.66</strain>
    </source>
</reference>
<dbReference type="Proteomes" id="UP000326565">
    <property type="component" value="Unassembled WGS sequence"/>
</dbReference>
<keyword evidence="1" id="KW-1133">Transmembrane helix</keyword>
<evidence type="ECO:0000313" key="3">
    <source>
        <dbReference type="Proteomes" id="UP000326565"/>
    </source>
</evidence>
<dbReference type="AlphaFoldDB" id="A0A5N5WN17"/>
<keyword evidence="1" id="KW-0472">Membrane</keyword>
<organism evidence="2 3">
    <name type="scientific">Aspergillus leporis</name>
    <dbReference type="NCBI Taxonomy" id="41062"/>
    <lineage>
        <taxon>Eukaryota</taxon>
        <taxon>Fungi</taxon>
        <taxon>Dikarya</taxon>
        <taxon>Ascomycota</taxon>
        <taxon>Pezizomycotina</taxon>
        <taxon>Eurotiomycetes</taxon>
        <taxon>Eurotiomycetidae</taxon>
        <taxon>Eurotiales</taxon>
        <taxon>Aspergillaceae</taxon>
        <taxon>Aspergillus</taxon>
        <taxon>Aspergillus subgen. Circumdati</taxon>
    </lineage>
</organism>
<accession>A0A5N5WN17</accession>
<gene>
    <name evidence="2" type="ORF">BDV29DRAFT_184319</name>
</gene>
<keyword evidence="1" id="KW-0812">Transmembrane</keyword>
<proteinExistence type="predicted"/>
<sequence>MIELDIFWEAVRHCLLLLGYSANNSQPFMAGVCAVVGLLPYPVVIHLAILVALASSVHLTANASFETDVRADPTVVCDCNFINAVIHIQ</sequence>
<keyword evidence="3" id="KW-1185">Reference proteome</keyword>
<name>A0A5N5WN17_9EURO</name>